<evidence type="ECO:0000313" key="2">
    <source>
        <dbReference type="EMBL" id="CEK25906.1"/>
    </source>
</evidence>
<dbReference type="PATRIC" id="fig|29486.45.peg.2245"/>
<accession>A0A0A5FIJ3</accession>
<sequence>MSRTFSLGIGKIWDELAVVQASGLYWINIDRENDANLFCQQIIRNQPKNTRSALICSGQKPTHLLTDLAGFGPEKLPLFTLPEKKAAVKNFANDLMRSLRPQQRFFILLAHASLWQTFTTEETQHWVQELSHWLEEHQATLVILSHGSGVSKLKTQLVNQHKALQGLASLQWQHDHAQYMVSWWSTASSVTANQLVKLQPGSEGWQMTEEKEQQPLAQSRNDEYLYLATATTLEGAPPLSANWQLFENNLLLSERAFSTYAATIIFSLTQSDQIDKLARQIHSLRRHRGNALKIVVREMDSSLRYSDERLLLACGVNLIVPHIAPLSRFLTMIEGIQGQRFSRHVPEDINNLLDSLRPLQLKGYLPLDQFCQSVLSLTGNTLLPEDGKGVLVALRPVPGLSARQALTLCHIRRFGDIVTFASDRLVVFLSTCRINDLDTALNYIFRLPVNETFSNRLVWYEDREIISEVNQMNNPDYVQNFIDSKIHQREKDRPTSVPSERRKPVAITLNIGKREENT</sequence>
<protein>
    <recommendedName>
        <fullName evidence="1">Cellulose biosynthesis protein BcsE</fullName>
    </recommendedName>
</protein>
<dbReference type="Pfam" id="PF10995">
    <property type="entry name" value="CBP_BcsE"/>
    <property type="match status" value="1"/>
</dbReference>
<dbReference type="InterPro" id="IPR017745">
    <property type="entry name" value="BcsE"/>
</dbReference>
<dbReference type="RefSeq" id="WP_004718367.1">
    <property type="nucleotide sequence ID" value="NZ_CABIHR010000036.1"/>
</dbReference>
<dbReference type="OrthoDB" id="5840260at2"/>
<dbReference type="EMBL" id="LN681231">
    <property type="protein sequence ID" value="CEK25906.1"/>
    <property type="molecule type" value="Genomic_DNA"/>
</dbReference>
<reference evidence="2" key="1">
    <citation type="journal article" date="2015" name="Genome Announc.">
        <title>Complete Genome Sequence of Yersinia ruckeri Strain CSF007-82, Etiologic Agent of Red Mouth Disease in Salmonid Fish.</title>
        <authorList>
            <person name="Nelson M.C."/>
            <person name="LaPatra S.E."/>
            <person name="Welch T.J."/>
            <person name="Graf J."/>
        </authorList>
    </citation>
    <scope>NUCLEOTIDE SEQUENCE</scope>
    <source>
        <strain evidence="2">CSF007-82</strain>
    </source>
</reference>
<dbReference type="NCBIfam" id="TIGR03369">
    <property type="entry name" value="cellulose_bcsE"/>
    <property type="match status" value="1"/>
</dbReference>
<keyword evidence="4" id="KW-1185">Reference proteome</keyword>
<dbReference type="GeneID" id="66877889"/>
<dbReference type="STRING" id="29486.UGYR_10690"/>
<evidence type="ECO:0000256" key="1">
    <source>
        <dbReference type="NCBIfam" id="TIGR03369"/>
    </source>
</evidence>
<dbReference type="KEGG" id="yrb:UGYR_10690"/>
<evidence type="ECO:0000313" key="4">
    <source>
        <dbReference type="Proteomes" id="UP000255169"/>
    </source>
</evidence>
<evidence type="ECO:0000313" key="3">
    <source>
        <dbReference type="EMBL" id="SUQ00696.1"/>
    </source>
</evidence>
<reference evidence="3 4" key="2">
    <citation type="submission" date="2018-06" db="EMBL/GenBank/DDBJ databases">
        <authorList>
            <consortium name="Pathogen Informatics"/>
            <person name="Doyle S."/>
        </authorList>
    </citation>
    <scope>NUCLEOTIDE SEQUENCE [LARGE SCALE GENOMIC DNA]</scope>
    <source>
        <strain evidence="3 4">NCTC10476</strain>
    </source>
</reference>
<dbReference type="Proteomes" id="UP000255169">
    <property type="component" value="Unassembled WGS sequence"/>
</dbReference>
<proteinExistence type="predicted"/>
<organism evidence="2">
    <name type="scientific">Yersinia ruckeri</name>
    <dbReference type="NCBI Taxonomy" id="29486"/>
    <lineage>
        <taxon>Bacteria</taxon>
        <taxon>Pseudomonadati</taxon>
        <taxon>Pseudomonadota</taxon>
        <taxon>Gammaproteobacteria</taxon>
        <taxon>Enterobacterales</taxon>
        <taxon>Yersiniaceae</taxon>
        <taxon>Yersinia</taxon>
    </lineage>
</organism>
<dbReference type="EMBL" id="UHJG01000001">
    <property type="protein sequence ID" value="SUQ00696.1"/>
    <property type="molecule type" value="Genomic_DNA"/>
</dbReference>
<gene>
    <name evidence="2" type="ORF">CSF007_0560</name>
    <name evidence="3" type="ORF">NCTC10476_01999</name>
</gene>
<name>A0A0A5FIJ3_YERRU</name>
<dbReference type="AlphaFoldDB" id="A0A0A5FIJ3"/>
<dbReference type="GO" id="GO:0035438">
    <property type="term" value="F:cyclic-di-GMP binding"/>
    <property type="evidence" value="ECO:0007669"/>
    <property type="project" value="InterPro"/>
</dbReference>